<gene>
    <name evidence="1" type="ORF">B0H64DRAFT_402950</name>
</gene>
<reference evidence="1" key="2">
    <citation type="submission" date="2023-06" db="EMBL/GenBank/DDBJ databases">
        <authorList>
            <consortium name="Lawrence Berkeley National Laboratory"/>
            <person name="Haridas S."/>
            <person name="Hensen N."/>
            <person name="Bonometti L."/>
            <person name="Westerberg I."/>
            <person name="Brannstrom I.O."/>
            <person name="Guillou S."/>
            <person name="Cros-Aarteil S."/>
            <person name="Calhoun S."/>
            <person name="Kuo A."/>
            <person name="Mondo S."/>
            <person name="Pangilinan J."/>
            <person name="Riley R."/>
            <person name="Labutti K."/>
            <person name="Andreopoulos B."/>
            <person name="Lipzen A."/>
            <person name="Chen C."/>
            <person name="Yanf M."/>
            <person name="Daum C."/>
            <person name="Ng V."/>
            <person name="Clum A."/>
            <person name="Steindorff A."/>
            <person name="Ohm R."/>
            <person name="Martin F."/>
            <person name="Silar P."/>
            <person name="Natvig D."/>
            <person name="Lalanne C."/>
            <person name="Gautier V."/>
            <person name="Ament-Velasquez S.L."/>
            <person name="Kruys A."/>
            <person name="Hutchinson M.I."/>
            <person name="Powell A.J."/>
            <person name="Barry K."/>
            <person name="Miller A.N."/>
            <person name="Grigoriev I.V."/>
            <person name="Debuchy R."/>
            <person name="Gladieux P."/>
            <person name="Thoren M.H."/>
            <person name="Johannesson H."/>
        </authorList>
    </citation>
    <scope>NUCLEOTIDE SEQUENCE</scope>
    <source>
        <strain evidence="1">CBS 168.71</strain>
    </source>
</reference>
<evidence type="ECO:0000313" key="1">
    <source>
        <dbReference type="EMBL" id="KAK3292853.1"/>
    </source>
</evidence>
<evidence type="ECO:0000313" key="2">
    <source>
        <dbReference type="Proteomes" id="UP001278766"/>
    </source>
</evidence>
<reference evidence="1" key="1">
    <citation type="journal article" date="2023" name="Mol. Phylogenet. Evol.">
        <title>Genome-scale phylogeny and comparative genomics of the fungal order Sordariales.</title>
        <authorList>
            <person name="Hensen N."/>
            <person name="Bonometti L."/>
            <person name="Westerberg I."/>
            <person name="Brannstrom I.O."/>
            <person name="Guillou S."/>
            <person name="Cros-Aarteil S."/>
            <person name="Calhoun S."/>
            <person name="Haridas S."/>
            <person name="Kuo A."/>
            <person name="Mondo S."/>
            <person name="Pangilinan J."/>
            <person name="Riley R."/>
            <person name="LaButti K."/>
            <person name="Andreopoulos B."/>
            <person name="Lipzen A."/>
            <person name="Chen C."/>
            <person name="Yan M."/>
            <person name="Daum C."/>
            <person name="Ng V."/>
            <person name="Clum A."/>
            <person name="Steindorff A."/>
            <person name="Ohm R.A."/>
            <person name="Martin F."/>
            <person name="Silar P."/>
            <person name="Natvig D.O."/>
            <person name="Lalanne C."/>
            <person name="Gautier V."/>
            <person name="Ament-Velasquez S.L."/>
            <person name="Kruys A."/>
            <person name="Hutchinson M.I."/>
            <person name="Powell A.J."/>
            <person name="Barry K."/>
            <person name="Miller A.N."/>
            <person name="Grigoriev I.V."/>
            <person name="Debuchy R."/>
            <person name="Gladieux P."/>
            <person name="Hiltunen Thoren M."/>
            <person name="Johannesson H."/>
        </authorList>
    </citation>
    <scope>NUCLEOTIDE SEQUENCE</scope>
    <source>
        <strain evidence="1">CBS 168.71</strain>
    </source>
</reference>
<comment type="caution">
    <text evidence="1">The sequence shown here is derived from an EMBL/GenBank/DDBJ whole genome shotgun (WGS) entry which is preliminary data.</text>
</comment>
<dbReference type="AlphaFoldDB" id="A0AAE0HAA6"/>
<keyword evidence="2" id="KW-1185">Reference proteome</keyword>
<organism evidence="1 2">
    <name type="scientific">Chaetomium fimeti</name>
    <dbReference type="NCBI Taxonomy" id="1854472"/>
    <lineage>
        <taxon>Eukaryota</taxon>
        <taxon>Fungi</taxon>
        <taxon>Dikarya</taxon>
        <taxon>Ascomycota</taxon>
        <taxon>Pezizomycotina</taxon>
        <taxon>Sordariomycetes</taxon>
        <taxon>Sordariomycetidae</taxon>
        <taxon>Sordariales</taxon>
        <taxon>Chaetomiaceae</taxon>
        <taxon>Chaetomium</taxon>
    </lineage>
</organism>
<dbReference type="EMBL" id="JAUEPN010000006">
    <property type="protein sequence ID" value="KAK3292853.1"/>
    <property type="molecule type" value="Genomic_DNA"/>
</dbReference>
<sequence length="113" mass="12893">MATPTAYIADTFSQGVTHLRAEYQVKRQKSNAFPPAGRPILDMELVPGEEPAVGIWYEDGTKLHRSLRLQFACLICQGPSLLISFVLNVRYRQWTAIIPIPNHYKFKDHQPKV</sequence>
<dbReference type="RefSeq" id="XP_062656367.1">
    <property type="nucleotide sequence ID" value="XM_062804265.1"/>
</dbReference>
<dbReference type="GeneID" id="87841213"/>
<protein>
    <submittedName>
        <fullName evidence="1">Uncharacterized protein</fullName>
    </submittedName>
</protein>
<proteinExistence type="predicted"/>
<dbReference type="Proteomes" id="UP001278766">
    <property type="component" value="Unassembled WGS sequence"/>
</dbReference>
<name>A0AAE0HAA6_9PEZI</name>
<accession>A0AAE0HAA6</accession>